<dbReference type="PROSITE" id="PS50157">
    <property type="entry name" value="ZINC_FINGER_C2H2_2"/>
    <property type="match status" value="5"/>
</dbReference>
<feature type="domain" description="C2H2-type" evidence="10">
    <location>
        <begin position="205"/>
        <end position="232"/>
    </location>
</feature>
<dbReference type="Gene3D" id="3.40.1800.20">
    <property type="match status" value="1"/>
</dbReference>
<evidence type="ECO:0000256" key="7">
    <source>
        <dbReference type="PROSITE-ProRule" id="PRU00042"/>
    </source>
</evidence>
<dbReference type="InterPro" id="IPR036236">
    <property type="entry name" value="Znf_C2H2_sf"/>
</dbReference>
<keyword evidence="5 8" id="KW-0862">Zinc</keyword>
<dbReference type="SUPFAM" id="SSF57667">
    <property type="entry name" value="beta-beta-alpha zinc fingers"/>
    <property type="match status" value="3"/>
</dbReference>
<feature type="binding site" evidence="8">
    <location>
        <position position="19"/>
    </location>
    <ligand>
        <name>Zn(2+)</name>
        <dbReference type="ChEBI" id="CHEBI:29105"/>
    </ligand>
</feature>
<keyword evidence="2 8" id="KW-0479">Metal-binding</keyword>
<dbReference type="FunFam" id="3.30.160.60:FF:000264">
    <property type="entry name" value="Zinc finger protein 236"/>
    <property type="match status" value="1"/>
</dbReference>
<dbReference type="SUPFAM" id="SSF57716">
    <property type="entry name" value="Glucocorticoid receptor-like (DNA-binding domain)"/>
    <property type="match status" value="1"/>
</dbReference>
<proteinExistence type="predicted"/>
<dbReference type="InterPro" id="IPR013087">
    <property type="entry name" value="Znf_C2H2_type"/>
</dbReference>
<sequence length="317" mass="36099">MNFSATFGILPYKNSCRTCLTTLIDDSLKNCIFKENIYDKIVSFASVNLCQGNGLSNFICNFCVEKLKNALEFKNQVEASDKILTEYNNKLSIKTDEILDAVINTSKYEIENNRIQKGDLVNIKEEDLNKSEISDDGQDNELAIYENESKTDKKSNKSSKTHGKSKNKFDEVVQKTLYCLTCSKEFPTTTSLKIHLRIHSVRKKLVCDECGKKYSNQYDLIVHLRKHSGVRPFSCKSCQKSFADQRCFEKHKKIHSGEKNHQCTICPKSFSGAAQLKTHMRVHTGVKPYICSVCSCKFSQSGSLSTHLKTHYKNDYS</sequence>
<accession>A0AAV8Y5T2</accession>
<evidence type="ECO:0000256" key="8">
    <source>
        <dbReference type="PROSITE-ProRule" id="PRU01263"/>
    </source>
</evidence>
<dbReference type="Pfam" id="PF07776">
    <property type="entry name" value="zf-AD"/>
    <property type="match status" value="1"/>
</dbReference>
<feature type="binding site" evidence="8">
    <location>
        <position position="63"/>
    </location>
    <ligand>
        <name>Zn(2+)</name>
        <dbReference type="ChEBI" id="CHEBI:29105"/>
    </ligand>
</feature>
<feature type="domain" description="ZAD" evidence="11">
    <location>
        <begin position="14"/>
        <end position="87"/>
    </location>
</feature>
<name>A0AAV8Y5T2_9CUCU</name>
<dbReference type="EMBL" id="JANEYF010002495">
    <property type="protein sequence ID" value="KAJ8945810.1"/>
    <property type="molecule type" value="Genomic_DNA"/>
</dbReference>
<dbReference type="Pfam" id="PF00096">
    <property type="entry name" value="zf-C2H2"/>
    <property type="match status" value="4"/>
</dbReference>
<keyword evidence="6" id="KW-0539">Nucleus</keyword>
<keyword evidence="4 7" id="KW-0863">Zinc-finger</keyword>
<evidence type="ECO:0000313" key="13">
    <source>
        <dbReference type="Proteomes" id="UP001162156"/>
    </source>
</evidence>
<dbReference type="Proteomes" id="UP001162156">
    <property type="component" value="Unassembled WGS sequence"/>
</dbReference>
<evidence type="ECO:0000256" key="4">
    <source>
        <dbReference type="ARBA" id="ARBA00022771"/>
    </source>
</evidence>
<dbReference type="GO" id="GO:0008270">
    <property type="term" value="F:zinc ion binding"/>
    <property type="evidence" value="ECO:0007669"/>
    <property type="project" value="UniProtKB-UniRule"/>
</dbReference>
<feature type="region of interest" description="Disordered" evidence="9">
    <location>
        <begin position="146"/>
        <end position="166"/>
    </location>
</feature>
<dbReference type="GO" id="GO:0000981">
    <property type="term" value="F:DNA-binding transcription factor activity, RNA polymerase II-specific"/>
    <property type="evidence" value="ECO:0007669"/>
    <property type="project" value="TreeGrafter"/>
</dbReference>
<feature type="domain" description="C2H2-type" evidence="10">
    <location>
        <begin position="177"/>
        <end position="204"/>
    </location>
</feature>
<dbReference type="SMART" id="SM00355">
    <property type="entry name" value="ZnF_C2H2"/>
    <property type="match status" value="5"/>
</dbReference>
<evidence type="ECO:0000256" key="1">
    <source>
        <dbReference type="ARBA" id="ARBA00004123"/>
    </source>
</evidence>
<evidence type="ECO:0000256" key="3">
    <source>
        <dbReference type="ARBA" id="ARBA00022737"/>
    </source>
</evidence>
<dbReference type="InterPro" id="IPR012934">
    <property type="entry name" value="Znf_AD"/>
</dbReference>
<evidence type="ECO:0000259" key="11">
    <source>
        <dbReference type="PROSITE" id="PS51915"/>
    </source>
</evidence>
<dbReference type="PROSITE" id="PS00028">
    <property type="entry name" value="ZINC_FINGER_C2H2_1"/>
    <property type="match status" value="5"/>
</dbReference>
<dbReference type="Gene3D" id="3.30.160.60">
    <property type="entry name" value="Classic Zinc Finger"/>
    <property type="match status" value="4"/>
</dbReference>
<reference evidence="12" key="1">
    <citation type="journal article" date="2023" name="Insect Mol. Biol.">
        <title>Genome sequencing provides insights into the evolution of gene families encoding plant cell wall-degrading enzymes in longhorned beetles.</title>
        <authorList>
            <person name="Shin N.R."/>
            <person name="Okamura Y."/>
            <person name="Kirsch R."/>
            <person name="Pauchet Y."/>
        </authorList>
    </citation>
    <scope>NUCLEOTIDE SEQUENCE</scope>
    <source>
        <strain evidence="12">RBIC_L_NR</strain>
    </source>
</reference>
<feature type="domain" description="C2H2-type" evidence="10">
    <location>
        <begin position="261"/>
        <end position="288"/>
    </location>
</feature>
<dbReference type="PROSITE" id="PS51915">
    <property type="entry name" value="ZAD"/>
    <property type="match status" value="1"/>
</dbReference>
<organism evidence="12 13">
    <name type="scientific">Rhamnusium bicolor</name>
    <dbReference type="NCBI Taxonomy" id="1586634"/>
    <lineage>
        <taxon>Eukaryota</taxon>
        <taxon>Metazoa</taxon>
        <taxon>Ecdysozoa</taxon>
        <taxon>Arthropoda</taxon>
        <taxon>Hexapoda</taxon>
        <taxon>Insecta</taxon>
        <taxon>Pterygota</taxon>
        <taxon>Neoptera</taxon>
        <taxon>Endopterygota</taxon>
        <taxon>Coleoptera</taxon>
        <taxon>Polyphaga</taxon>
        <taxon>Cucujiformia</taxon>
        <taxon>Chrysomeloidea</taxon>
        <taxon>Cerambycidae</taxon>
        <taxon>Lepturinae</taxon>
        <taxon>Rhagiini</taxon>
        <taxon>Rhamnusium</taxon>
    </lineage>
</organism>
<dbReference type="SMART" id="SM00868">
    <property type="entry name" value="zf-AD"/>
    <property type="match status" value="1"/>
</dbReference>
<dbReference type="AlphaFoldDB" id="A0AAV8Y5T2"/>
<feature type="domain" description="C2H2-type" evidence="10">
    <location>
        <begin position="233"/>
        <end position="260"/>
    </location>
</feature>
<evidence type="ECO:0000313" key="12">
    <source>
        <dbReference type="EMBL" id="KAJ8945810.1"/>
    </source>
</evidence>
<comment type="subcellular location">
    <subcellularLocation>
        <location evidence="1">Nucleus</location>
    </subcellularLocation>
</comment>
<dbReference type="PANTHER" id="PTHR24394">
    <property type="entry name" value="ZINC FINGER PROTEIN"/>
    <property type="match status" value="1"/>
</dbReference>
<evidence type="ECO:0000256" key="6">
    <source>
        <dbReference type="ARBA" id="ARBA00023242"/>
    </source>
</evidence>
<comment type="caution">
    <text evidence="12">The sequence shown here is derived from an EMBL/GenBank/DDBJ whole genome shotgun (WGS) entry which is preliminary data.</text>
</comment>
<keyword evidence="3" id="KW-0677">Repeat</keyword>
<keyword evidence="13" id="KW-1185">Reference proteome</keyword>
<feature type="domain" description="C2H2-type" evidence="10">
    <location>
        <begin position="289"/>
        <end position="316"/>
    </location>
</feature>
<evidence type="ECO:0000256" key="2">
    <source>
        <dbReference type="ARBA" id="ARBA00022723"/>
    </source>
</evidence>
<dbReference type="PANTHER" id="PTHR24394:SF29">
    <property type="entry name" value="MYONEURIN"/>
    <property type="match status" value="1"/>
</dbReference>
<evidence type="ECO:0000256" key="5">
    <source>
        <dbReference type="ARBA" id="ARBA00022833"/>
    </source>
</evidence>
<gene>
    <name evidence="12" type="ORF">NQ314_009032</name>
</gene>
<dbReference type="FunFam" id="3.30.160.60:FF:000624">
    <property type="entry name" value="zinc finger protein 697"/>
    <property type="match status" value="1"/>
</dbReference>
<evidence type="ECO:0000256" key="9">
    <source>
        <dbReference type="SAM" id="MobiDB-lite"/>
    </source>
</evidence>
<evidence type="ECO:0000259" key="10">
    <source>
        <dbReference type="PROSITE" id="PS50157"/>
    </source>
</evidence>
<protein>
    <submittedName>
        <fullName evidence="12">Uncharacterized protein</fullName>
    </submittedName>
</protein>
<feature type="compositionally biased region" description="Basic residues" evidence="9">
    <location>
        <begin position="156"/>
        <end position="166"/>
    </location>
</feature>
<dbReference type="GO" id="GO:0005634">
    <property type="term" value="C:nucleus"/>
    <property type="evidence" value="ECO:0007669"/>
    <property type="project" value="UniProtKB-SubCell"/>
</dbReference>
<feature type="binding site" evidence="8">
    <location>
        <position position="16"/>
    </location>
    <ligand>
        <name>Zn(2+)</name>
        <dbReference type="ChEBI" id="CHEBI:29105"/>
    </ligand>
</feature>
<feature type="binding site" evidence="8">
    <location>
        <position position="60"/>
    </location>
    <ligand>
        <name>Zn(2+)</name>
        <dbReference type="ChEBI" id="CHEBI:29105"/>
    </ligand>
</feature>